<name>A0ABT2L139_9BACL</name>
<feature type="non-terminal residue" evidence="2">
    <location>
        <position position="166"/>
    </location>
</feature>
<comment type="caution">
    <text evidence="2">The sequence shown here is derived from an EMBL/GenBank/DDBJ whole genome shotgun (WGS) entry which is preliminary data.</text>
</comment>
<dbReference type="InterPro" id="IPR029063">
    <property type="entry name" value="SAM-dependent_MTases_sf"/>
</dbReference>
<keyword evidence="3" id="KW-1185">Reference proteome</keyword>
<protein>
    <submittedName>
        <fullName evidence="2">Class I SAM-dependent methyltransferase</fullName>
    </submittedName>
</protein>
<dbReference type="SUPFAM" id="SSF53335">
    <property type="entry name" value="S-adenosyl-L-methionine-dependent methyltransferases"/>
    <property type="match status" value="1"/>
</dbReference>
<reference evidence="2 3" key="1">
    <citation type="submission" date="2022-07" db="EMBL/GenBank/DDBJ databases">
        <title>Genomic and pangenome structural analysis of the polyextremophile Exiguobacterium.</title>
        <authorList>
            <person name="Shen L."/>
        </authorList>
    </citation>
    <scope>NUCLEOTIDE SEQUENCE [LARGE SCALE GENOMIC DNA]</scope>
    <source>
        <strain evidence="2 3">12_1</strain>
    </source>
</reference>
<evidence type="ECO:0000313" key="2">
    <source>
        <dbReference type="EMBL" id="MCT4795999.1"/>
    </source>
</evidence>
<dbReference type="Proteomes" id="UP001206821">
    <property type="component" value="Unassembled WGS sequence"/>
</dbReference>
<sequence length="166" mass="18650">MLWDERFDTEEYVYGEQPNEFLRSQRHLLSDGMQALAIAEGEGRNAVWLAEQGLDVEMWDYSRVGLEKAERLALRRGVSLTTHLVDLAIADWPAESFDVIVCIFGHFPKDVQTAVLKGVTRALRPGGFFMIEVYSEAQLEFGTGGPKDKALLYTTDAFSVLSDSLE</sequence>
<dbReference type="CDD" id="cd02440">
    <property type="entry name" value="AdoMet_MTases"/>
    <property type="match status" value="1"/>
</dbReference>
<dbReference type="GO" id="GO:0008168">
    <property type="term" value="F:methyltransferase activity"/>
    <property type="evidence" value="ECO:0007669"/>
    <property type="project" value="UniProtKB-KW"/>
</dbReference>
<dbReference type="RefSeq" id="WP_260577658.1">
    <property type="nucleotide sequence ID" value="NZ_JANIEK010000044.1"/>
</dbReference>
<keyword evidence="2" id="KW-0489">Methyltransferase</keyword>
<dbReference type="GO" id="GO:0032259">
    <property type="term" value="P:methylation"/>
    <property type="evidence" value="ECO:0007669"/>
    <property type="project" value="UniProtKB-KW"/>
</dbReference>
<dbReference type="InterPro" id="IPR041698">
    <property type="entry name" value="Methyltransf_25"/>
</dbReference>
<keyword evidence="2" id="KW-0808">Transferase</keyword>
<dbReference type="EMBL" id="JANIEK010000044">
    <property type="protein sequence ID" value="MCT4795999.1"/>
    <property type="molecule type" value="Genomic_DNA"/>
</dbReference>
<evidence type="ECO:0000313" key="3">
    <source>
        <dbReference type="Proteomes" id="UP001206821"/>
    </source>
</evidence>
<dbReference type="Gene3D" id="3.40.50.150">
    <property type="entry name" value="Vaccinia Virus protein VP39"/>
    <property type="match status" value="1"/>
</dbReference>
<evidence type="ECO:0000259" key="1">
    <source>
        <dbReference type="Pfam" id="PF13649"/>
    </source>
</evidence>
<dbReference type="Pfam" id="PF13649">
    <property type="entry name" value="Methyltransf_25"/>
    <property type="match status" value="1"/>
</dbReference>
<organism evidence="2 3">
    <name type="scientific">Exiguobacterium alkaliphilum</name>
    <dbReference type="NCBI Taxonomy" id="1428684"/>
    <lineage>
        <taxon>Bacteria</taxon>
        <taxon>Bacillati</taxon>
        <taxon>Bacillota</taxon>
        <taxon>Bacilli</taxon>
        <taxon>Bacillales</taxon>
        <taxon>Bacillales Family XII. Incertae Sedis</taxon>
        <taxon>Exiguobacterium</taxon>
    </lineage>
</organism>
<proteinExistence type="predicted"/>
<feature type="domain" description="Methyltransferase" evidence="1">
    <location>
        <begin position="36"/>
        <end position="127"/>
    </location>
</feature>
<gene>
    <name evidence="2" type="ORF">NQG31_10595</name>
</gene>
<accession>A0ABT2L139</accession>